<evidence type="ECO:0000256" key="4">
    <source>
        <dbReference type="PROSITE-ProRule" id="PRU00433"/>
    </source>
</evidence>
<proteinExistence type="predicted"/>
<dbReference type="Proteomes" id="UP001153050">
    <property type="component" value="Unassembled WGS sequence"/>
</dbReference>
<dbReference type="InterPro" id="IPR036909">
    <property type="entry name" value="Cyt_c-like_dom_sf"/>
</dbReference>
<dbReference type="SUPFAM" id="SSF46626">
    <property type="entry name" value="Cytochrome c"/>
    <property type="match status" value="1"/>
</dbReference>
<protein>
    <recommendedName>
        <fullName evidence="5">Cytochrome c domain-containing protein</fullName>
    </recommendedName>
</protein>
<evidence type="ECO:0000259" key="5">
    <source>
        <dbReference type="PROSITE" id="PS51007"/>
    </source>
</evidence>
<organism evidence="6 7">
    <name type="scientific">Mesorhizobium escarrei</name>
    <dbReference type="NCBI Taxonomy" id="666018"/>
    <lineage>
        <taxon>Bacteria</taxon>
        <taxon>Pseudomonadati</taxon>
        <taxon>Pseudomonadota</taxon>
        <taxon>Alphaproteobacteria</taxon>
        <taxon>Hyphomicrobiales</taxon>
        <taxon>Phyllobacteriaceae</taxon>
        <taxon>Mesorhizobium</taxon>
    </lineage>
</organism>
<dbReference type="Gene3D" id="1.10.760.10">
    <property type="entry name" value="Cytochrome c-like domain"/>
    <property type="match status" value="1"/>
</dbReference>
<evidence type="ECO:0000256" key="3">
    <source>
        <dbReference type="ARBA" id="ARBA00023004"/>
    </source>
</evidence>
<keyword evidence="3 4" id="KW-0408">Iron</keyword>
<reference evidence="6 7" key="1">
    <citation type="submission" date="2022-03" db="EMBL/GenBank/DDBJ databases">
        <authorList>
            <person name="Brunel B."/>
        </authorList>
    </citation>
    <scope>NUCLEOTIDE SEQUENCE [LARGE SCALE GENOMIC DNA]</scope>
    <source>
        <strain evidence="6">STM5069sample</strain>
    </source>
</reference>
<dbReference type="Pfam" id="PF13442">
    <property type="entry name" value="Cytochrome_CBB3"/>
    <property type="match status" value="1"/>
</dbReference>
<dbReference type="InterPro" id="IPR009056">
    <property type="entry name" value="Cyt_c-like_dom"/>
</dbReference>
<sequence length="177" mass="18593">MLARLLQALGIAVVAVPAGGLLFFHMSGSHDSPLVPIAMSAARAPQTAMPYTIAAIIAARVELPENLETPQAEQTGAHLFRENCVQCHGAPGIAATVQGMTPAPPNLLRTGRRNDPAEVFSKIKNGIPGTAMPAWGDQIPDQSIWALAAFLHHYRGISADAFDALSTTEAEPGEGTH</sequence>
<name>A0ABN8JEV6_9HYPH</name>
<dbReference type="EMBL" id="CAKXZT010000020">
    <property type="protein sequence ID" value="CAH2395668.1"/>
    <property type="molecule type" value="Genomic_DNA"/>
</dbReference>
<feature type="domain" description="Cytochrome c" evidence="5">
    <location>
        <begin position="71"/>
        <end position="155"/>
    </location>
</feature>
<evidence type="ECO:0000313" key="6">
    <source>
        <dbReference type="EMBL" id="CAH2395668.1"/>
    </source>
</evidence>
<evidence type="ECO:0000256" key="2">
    <source>
        <dbReference type="ARBA" id="ARBA00022723"/>
    </source>
</evidence>
<keyword evidence="1 4" id="KW-0349">Heme</keyword>
<keyword evidence="2 4" id="KW-0479">Metal-binding</keyword>
<keyword evidence="7" id="KW-1185">Reference proteome</keyword>
<comment type="caution">
    <text evidence="6">The sequence shown here is derived from an EMBL/GenBank/DDBJ whole genome shotgun (WGS) entry which is preliminary data.</text>
</comment>
<dbReference type="PROSITE" id="PS51007">
    <property type="entry name" value="CYTC"/>
    <property type="match status" value="1"/>
</dbReference>
<gene>
    <name evidence="6" type="ORF">MES5069_1160006</name>
</gene>
<evidence type="ECO:0000256" key="1">
    <source>
        <dbReference type="ARBA" id="ARBA00022617"/>
    </source>
</evidence>
<accession>A0ABN8JEV6</accession>
<evidence type="ECO:0000313" key="7">
    <source>
        <dbReference type="Proteomes" id="UP001153050"/>
    </source>
</evidence>